<dbReference type="EC" id="1.1.1.47" evidence="3"/>
<dbReference type="PANTHER" id="PTHR24321">
    <property type="entry name" value="DEHYDROGENASES, SHORT CHAIN"/>
    <property type="match status" value="1"/>
</dbReference>
<evidence type="ECO:0000313" key="4">
    <source>
        <dbReference type="Proteomes" id="UP001185737"/>
    </source>
</evidence>
<comment type="caution">
    <text evidence="3">The sequence shown here is derived from an EMBL/GenBank/DDBJ whole genome shotgun (WGS) entry which is preliminary data.</text>
</comment>
<sequence length="261" mass="27360">MDEKVCVVTGGASGIGRAAAVKLSASGAKAVVVADLDEKGASETVSLIQEAGGTAAFKLTDVEQPEHITALMDFAVDQFGSLDTLVNNVGVHEMYYTDQTSVDRLPLEIFEKIFRVNLRSVFLATQAAAPHLRASKNDPSIVNAASTGSLTGYPGAGAYGSTKAAILQLTRVSAVDLSPDIRVNAYCPGTVDTAMVSRMLEGVADRPALEKTMTATHLIPRMGAPEDVANLITFLASSEASWITGAHYTIDGGSLAWRGSR</sequence>
<reference evidence="3 4" key="1">
    <citation type="submission" date="2023-10" db="EMBL/GenBank/DDBJ databases">
        <title>Development of a sustainable strategy for remediation of hydrocarbon-contaminated territories based on the waste exchange concept.</title>
        <authorList>
            <person name="Krivoruchko A."/>
        </authorList>
    </citation>
    <scope>NUCLEOTIDE SEQUENCE [LARGE SCALE GENOMIC DNA]</scope>
    <source>
        <strain evidence="3 4">IEGM 60</strain>
    </source>
</reference>
<dbReference type="Proteomes" id="UP001185737">
    <property type="component" value="Unassembled WGS sequence"/>
</dbReference>
<evidence type="ECO:0000256" key="1">
    <source>
        <dbReference type="ARBA" id="ARBA00006484"/>
    </source>
</evidence>
<proteinExistence type="inferred from homology"/>
<dbReference type="NCBIfam" id="NF005559">
    <property type="entry name" value="PRK07231.1"/>
    <property type="match status" value="1"/>
</dbReference>
<comment type="similarity">
    <text evidence="1">Belongs to the short-chain dehydrogenases/reductases (SDR) family.</text>
</comment>
<dbReference type="RefSeq" id="WP_317571921.1">
    <property type="nucleotide sequence ID" value="NZ_JAWLKA010000057.1"/>
</dbReference>
<keyword evidence="4" id="KW-1185">Reference proteome</keyword>
<evidence type="ECO:0000313" key="3">
    <source>
        <dbReference type="EMBL" id="MDV6286972.1"/>
    </source>
</evidence>
<organism evidence="3 4">
    <name type="scientific">Rhodococcus jostii</name>
    <dbReference type="NCBI Taxonomy" id="132919"/>
    <lineage>
        <taxon>Bacteria</taxon>
        <taxon>Bacillati</taxon>
        <taxon>Actinomycetota</taxon>
        <taxon>Actinomycetes</taxon>
        <taxon>Mycobacteriales</taxon>
        <taxon>Nocardiaceae</taxon>
        <taxon>Rhodococcus</taxon>
    </lineage>
</organism>
<gene>
    <name evidence="3" type="ORF">R3Q59_41605</name>
</gene>
<dbReference type="CDD" id="cd05233">
    <property type="entry name" value="SDR_c"/>
    <property type="match status" value="1"/>
</dbReference>
<accession>A0ABU4CV42</accession>
<dbReference type="Pfam" id="PF13561">
    <property type="entry name" value="adh_short_C2"/>
    <property type="match status" value="1"/>
</dbReference>
<dbReference type="PANTHER" id="PTHR24321:SF8">
    <property type="entry name" value="ESTRADIOL 17-BETA-DEHYDROGENASE 8-RELATED"/>
    <property type="match status" value="1"/>
</dbReference>
<keyword evidence="2 3" id="KW-0560">Oxidoreductase</keyword>
<dbReference type="InterPro" id="IPR002347">
    <property type="entry name" value="SDR_fam"/>
</dbReference>
<evidence type="ECO:0000256" key="2">
    <source>
        <dbReference type="ARBA" id="ARBA00023002"/>
    </source>
</evidence>
<dbReference type="InterPro" id="IPR036291">
    <property type="entry name" value="NAD(P)-bd_dom_sf"/>
</dbReference>
<name>A0ABU4CV42_RHOJO</name>
<dbReference type="PRINTS" id="PR00081">
    <property type="entry name" value="GDHRDH"/>
</dbReference>
<dbReference type="PRINTS" id="PR00080">
    <property type="entry name" value="SDRFAMILY"/>
</dbReference>
<dbReference type="SUPFAM" id="SSF51735">
    <property type="entry name" value="NAD(P)-binding Rossmann-fold domains"/>
    <property type="match status" value="1"/>
</dbReference>
<dbReference type="EMBL" id="JAWLKA010000057">
    <property type="protein sequence ID" value="MDV6286972.1"/>
    <property type="molecule type" value="Genomic_DNA"/>
</dbReference>
<dbReference type="Gene3D" id="3.40.50.720">
    <property type="entry name" value="NAD(P)-binding Rossmann-like Domain"/>
    <property type="match status" value="1"/>
</dbReference>
<dbReference type="GO" id="GO:0047936">
    <property type="term" value="F:glucose 1-dehydrogenase [NAD(P)+] activity"/>
    <property type="evidence" value="ECO:0007669"/>
    <property type="project" value="UniProtKB-EC"/>
</dbReference>
<protein>
    <submittedName>
        <fullName evidence="3">Glucose 1-dehydrogenase</fullName>
        <ecNumber evidence="3">1.1.1.47</ecNumber>
    </submittedName>
</protein>